<keyword evidence="9" id="KW-1185">Reference proteome</keyword>
<evidence type="ECO:0000256" key="2">
    <source>
        <dbReference type="ARBA" id="ARBA00006679"/>
    </source>
</evidence>
<comment type="subcellular location">
    <subcellularLocation>
        <location evidence="1">Cell membrane</location>
        <topology evidence="1">Multi-pass membrane protein</topology>
    </subcellularLocation>
</comment>
<proteinExistence type="inferred from homology"/>
<keyword evidence="6 7" id="KW-0472">Membrane</keyword>
<dbReference type="STRING" id="589385.SAMN05421504_106521"/>
<dbReference type="Pfam" id="PF07681">
    <property type="entry name" value="DoxX"/>
    <property type="match status" value="1"/>
</dbReference>
<dbReference type="Proteomes" id="UP000199515">
    <property type="component" value="Unassembled WGS sequence"/>
</dbReference>
<dbReference type="PANTHER" id="PTHR33452:SF1">
    <property type="entry name" value="INNER MEMBRANE PROTEIN YPHA-RELATED"/>
    <property type="match status" value="1"/>
</dbReference>
<accession>A0A1H3M6W6</accession>
<protein>
    <submittedName>
        <fullName evidence="8">Putative oxidoreductase</fullName>
    </submittedName>
</protein>
<dbReference type="AlphaFoldDB" id="A0A1H3M6W6"/>
<evidence type="ECO:0000313" key="9">
    <source>
        <dbReference type="Proteomes" id="UP000199515"/>
    </source>
</evidence>
<dbReference type="InterPro" id="IPR051907">
    <property type="entry name" value="DoxX-like_oxidoreductase"/>
</dbReference>
<evidence type="ECO:0000256" key="1">
    <source>
        <dbReference type="ARBA" id="ARBA00004651"/>
    </source>
</evidence>
<dbReference type="PANTHER" id="PTHR33452">
    <property type="entry name" value="OXIDOREDUCTASE CATD-RELATED"/>
    <property type="match status" value="1"/>
</dbReference>
<dbReference type="InterPro" id="IPR032808">
    <property type="entry name" value="DoxX"/>
</dbReference>
<evidence type="ECO:0000313" key="8">
    <source>
        <dbReference type="EMBL" id="SDY72462.1"/>
    </source>
</evidence>
<evidence type="ECO:0000256" key="5">
    <source>
        <dbReference type="ARBA" id="ARBA00022989"/>
    </source>
</evidence>
<organism evidence="8 9">
    <name type="scientific">Amycolatopsis xylanica</name>
    <dbReference type="NCBI Taxonomy" id="589385"/>
    <lineage>
        <taxon>Bacteria</taxon>
        <taxon>Bacillati</taxon>
        <taxon>Actinomycetota</taxon>
        <taxon>Actinomycetes</taxon>
        <taxon>Pseudonocardiales</taxon>
        <taxon>Pseudonocardiaceae</taxon>
        <taxon>Amycolatopsis</taxon>
    </lineage>
</organism>
<comment type="similarity">
    <text evidence="2">Belongs to the DoxX family.</text>
</comment>
<keyword evidence="3" id="KW-1003">Cell membrane</keyword>
<feature type="transmembrane region" description="Helical" evidence="7">
    <location>
        <begin position="104"/>
        <end position="124"/>
    </location>
</feature>
<evidence type="ECO:0000256" key="6">
    <source>
        <dbReference type="ARBA" id="ARBA00023136"/>
    </source>
</evidence>
<keyword evidence="5 7" id="KW-1133">Transmembrane helix</keyword>
<evidence type="ECO:0000256" key="4">
    <source>
        <dbReference type="ARBA" id="ARBA00022692"/>
    </source>
</evidence>
<dbReference type="RefSeq" id="WP_091294094.1">
    <property type="nucleotide sequence ID" value="NZ_FNON01000006.1"/>
</dbReference>
<keyword evidence="4 7" id="KW-0812">Transmembrane</keyword>
<evidence type="ECO:0000256" key="7">
    <source>
        <dbReference type="SAM" id="Phobius"/>
    </source>
</evidence>
<sequence length="141" mass="14920">MFARVKDVTLLLGRIGVAVVFLAHGLQKWDNGIQGTAGFFGKMGIPLPEVAAVFAMTVEILGSIAFIVGFALPLVAIGYVVVSVGALLSVHIDNGLTGQGGYELVFVLALAGLALGFNGGRISLDHLLFWSKRERRELQPA</sequence>
<dbReference type="GO" id="GO:0005886">
    <property type="term" value="C:plasma membrane"/>
    <property type="evidence" value="ECO:0007669"/>
    <property type="project" value="UniProtKB-SubCell"/>
</dbReference>
<evidence type="ECO:0000256" key="3">
    <source>
        <dbReference type="ARBA" id="ARBA00022475"/>
    </source>
</evidence>
<reference evidence="8 9" key="1">
    <citation type="submission" date="2016-10" db="EMBL/GenBank/DDBJ databases">
        <authorList>
            <person name="de Groot N.N."/>
        </authorList>
    </citation>
    <scope>NUCLEOTIDE SEQUENCE [LARGE SCALE GENOMIC DNA]</scope>
    <source>
        <strain evidence="8 9">CPCC 202699</strain>
    </source>
</reference>
<gene>
    <name evidence="8" type="ORF">SAMN05421504_106521</name>
</gene>
<name>A0A1H3M6W6_9PSEU</name>
<dbReference type="OrthoDB" id="1122432at2"/>
<dbReference type="EMBL" id="FNON01000006">
    <property type="protein sequence ID" value="SDY72462.1"/>
    <property type="molecule type" value="Genomic_DNA"/>
</dbReference>